<dbReference type="GO" id="GO:0006891">
    <property type="term" value="P:intra-Golgi vesicle-mediated transport"/>
    <property type="evidence" value="ECO:0007669"/>
    <property type="project" value="InterPro"/>
</dbReference>
<comment type="subcellular location">
    <subcellularLocation>
        <location evidence="1">Golgi apparatus membrane</location>
        <topology evidence="1">Peripheral membrane protein</topology>
    </subcellularLocation>
</comment>
<dbReference type="PANTHER" id="PTHR13228">
    <property type="entry name" value="CONSERVED OLIGOMERIC GOLGI COMPLEX COMPONENT 5"/>
    <property type="match status" value="1"/>
</dbReference>
<protein>
    <recommendedName>
        <fullName evidence="2">Conserved oligomeric Golgi complex subunit 5</fullName>
    </recommendedName>
</protein>
<evidence type="ECO:0000313" key="7">
    <source>
        <dbReference type="EMBL" id="KAF6052714.1"/>
    </source>
</evidence>
<dbReference type="InterPro" id="IPR049176">
    <property type="entry name" value="COG5_N"/>
</dbReference>
<dbReference type="PANTHER" id="PTHR13228:SF3">
    <property type="entry name" value="CONSERVED OLIGOMERIC GOLGI COMPLEX SUBUNIT 5"/>
    <property type="match status" value="1"/>
</dbReference>
<dbReference type="GO" id="GO:0000139">
    <property type="term" value="C:Golgi membrane"/>
    <property type="evidence" value="ECO:0007669"/>
    <property type="project" value="UniProtKB-SubCell"/>
</dbReference>
<dbReference type="Pfam" id="PF20649">
    <property type="entry name" value="COG5_C"/>
    <property type="match status" value="1"/>
</dbReference>
<organism evidence="7 8">
    <name type="scientific">Candida parapsilosis</name>
    <name type="common">Yeast</name>
    <dbReference type="NCBI Taxonomy" id="5480"/>
    <lineage>
        <taxon>Eukaryota</taxon>
        <taxon>Fungi</taxon>
        <taxon>Dikarya</taxon>
        <taxon>Ascomycota</taxon>
        <taxon>Saccharomycotina</taxon>
        <taxon>Pichiomycetes</taxon>
        <taxon>Debaryomycetaceae</taxon>
        <taxon>Candida/Lodderomyces clade</taxon>
        <taxon>Candida</taxon>
    </lineage>
</organism>
<dbReference type="OrthoDB" id="18786at2759"/>
<gene>
    <name evidence="7" type="ORF">FOB60_002970</name>
</gene>
<proteinExistence type="predicted"/>
<dbReference type="InterPro" id="IPR019465">
    <property type="entry name" value="Cog5"/>
</dbReference>
<evidence type="ECO:0000256" key="1">
    <source>
        <dbReference type="ARBA" id="ARBA00004395"/>
    </source>
</evidence>
<dbReference type="InterPro" id="IPR048485">
    <property type="entry name" value="COG5_helical"/>
</dbReference>
<dbReference type="AlphaFoldDB" id="A0A8X7NL10"/>
<name>A0A8X7NL10_CANPA</name>
<evidence type="ECO:0000259" key="5">
    <source>
        <dbReference type="Pfam" id="PF10392"/>
    </source>
</evidence>
<dbReference type="GO" id="GO:0017119">
    <property type="term" value="C:Golgi transport complex"/>
    <property type="evidence" value="ECO:0007669"/>
    <property type="project" value="InterPro"/>
</dbReference>
<feature type="domain" description="Conserved oligomeric Golgi complex subunit 5 N-terminal" evidence="5">
    <location>
        <begin position="15"/>
        <end position="147"/>
    </location>
</feature>
<evidence type="ECO:0000256" key="2">
    <source>
        <dbReference type="ARBA" id="ARBA00020974"/>
    </source>
</evidence>
<reference evidence="7" key="1">
    <citation type="submission" date="2020-03" db="EMBL/GenBank/DDBJ databases">
        <title>FDA dAtabase for Regulatory Grade micrObial Sequences (FDA-ARGOS): Supporting development and validation of Infectious Disease Dx tests.</title>
        <authorList>
            <person name="Campos J."/>
            <person name="Goldberg B."/>
            <person name="Tallon L."/>
            <person name="Sadzewicz L."/>
            <person name="Vavikolanu K."/>
            <person name="Mehta A."/>
            <person name="Aluvathingal J."/>
            <person name="Nadendla S."/>
            <person name="Nandy P."/>
            <person name="Geyer C."/>
            <person name="Yan Y."/>
            <person name="Sichtig H."/>
        </authorList>
    </citation>
    <scope>NUCLEOTIDE SEQUENCE [LARGE SCALE GENOMIC DNA]</scope>
    <source>
        <strain evidence="7">FDAARGOS_652</strain>
    </source>
</reference>
<evidence type="ECO:0000256" key="4">
    <source>
        <dbReference type="ARBA" id="ARBA00023136"/>
    </source>
</evidence>
<evidence type="ECO:0000313" key="8">
    <source>
        <dbReference type="Proteomes" id="UP000590412"/>
    </source>
</evidence>
<sequence length="402" mass="45602">MTSNGTQRNDLEDFEAYLEPDFDAINFANSLVISTNGHDNNQLDLRTPLKKLKYDLVELDKRMKWISSTNYESLTLNCAQIEQYKTILNDRINPQLVTINRPFEKIRKEILEPFDDAVKLNNALKNLHQTLELLRTASFFVFIIQQLEELQGSAAATGGGDADVVRASRLYLQLMNLYESATSPNESAKSDHSTNIMSIKLIRDYRATAITKRQSLIHQCSMLINSETNRSTSLNVKNLKLCHNLQALHILDPNEFYQVLDKSTIQRQVSTSGNQLAKALQSPRNFTAIMTEVQQSSSNYFDKLDEVLTRWNLPHDSSNKSDESLLSVSLNHYKADSLSSIFWQKLAQQLKRNIVATMARGGPIAKNLKVYSQGLKNSIEDNFANDTIKQGILDALSMIDYK</sequence>
<feature type="domain" description="Conserved oligomeric Golgi complex subunit 5 helical" evidence="6">
    <location>
        <begin position="198"/>
        <end position="383"/>
    </location>
</feature>
<evidence type="ECO:0000256" key="3">
    <source>
        <dbReference type="ARBA" id="ARBA00023034"/>
    </source>
</evidence>
<dbReference type="Proteomes" id="UP000590412">
    <property type="component" value="Unassembled WGS sequence"/>
</dbReference>
<dbReference type="EMBL" id="JABWAB010000004">
    <property type="protein sequence ID" value="KAF6052714.1"/>
    <property type="molecule type" value="Genomic_DNA"/>
</dbReference>
<comment type="caution">
    <text evidence="7">The sequence shown here is derived from an EMBL/GenBank/DDBJ whole genome shotgun (WGS) entry which is preliminary data.</text>
</comment>
<keyword evidence="4" id="KW-0472">Membrane</keyword>
<accession>A0A8X7NL10</accession>
<keyword evidence="3" id="KW-0333">Golgi apparatus</keyword>
<dbReference type="Pfam" id="PF10392">
    <property type="entry name" value="COG5_N"/>
    <property type="match status" value="1"/>
</dbReference>
<evidence type="ECO:0000259" key="6">
    <source>
        <dbReference type="Pfam" id="PF20649"/>
    </source>
</evidence>